<proteinExistence type="predicted"/>
<dbReference type="Proteomes" id="UP000184485">
    <property type="component" value="Unassembled WGS sequence"/>
</dbReference>
<name>A0A1M4YG60_9HYPH</name>
<sequence>MKPTAEPDPRQLDLFDWADQRPTAQIFTIIKGLAKRMWRERHMEQPHYPNPCIIPWRKRA</sequence>
<gene>
    <name evidence="1" type="ORF">SAMN02745157_1511</name>
</gene>
<reference evidence="1 2" key="1">
    <citation type="submission" date="2016-11" db="EMBL/GenBank/DDBJ databases">
        <authorList>
            <person name="Jaros S."/>
            <person name="Januszkiewicz K."/>
            <person name="Wedrychowicz H."/>
        </authorList>
    </citation>
    <scope>NUCLEOTIDE SEQUENCE [LARGE SCALE GENOMIC DNA]</scope>
    <source>
        <strain evidence="1 2">DSM 19436</strain>
    </source>
</reference>
<protein>
    <submittedName>
        <fullName evidence="1">Uncharacterized protein</fullName>
    </submittedName>
</protein>
<organism evidence="1 2">
    <name type="scientific">Kaistia soli DSM 19436</name>
    <dbReference type="NCBI Taxonomy" id="1122133"/>
    <lineage>
        <taxon>Bacteria</taxon>
        <taxon>Pseudomonadati</taxon>
        <taxon>Pseudomonadota</taxon>
        <taxon>Alphaproteobacteria</taxon>
        <taxon>Hyphomicrobiales</taxon>
        <taxon>Kaistiaceae</taxon>
        <taxon>Kaistia</taxon>
    </lineage>
</organism>
<evidence type="ECO:0000313" key="2">
    <source>
        <dbReference type="Proteomes" id="UP000184485"/>
    </source>
</evidence>
<dbReference type="STRING" id="1122133.SAMN02745157_1511"/>
<evidence type="ECO:0000313" key="1">
    <source>
        <dbReference type="EMBL" id="SHF04669.1"/>
    </source>
</evidence>
<dbReference type="AlphaFoldDB" id="A0A1M4YG60"/>
<keyword evidence="2" id="KW-1185">Reference proteome</keyword>
<accession>A0A1M4YG60</accession>
<dbReference type="EMBL" id="FQUP01000001">
    <property type="protein sequence ID" value="SHF04669.1"/>
    <property type="molecule type" value="Genomic_DNA"/>
</dbReference>